<evidence type="ECO:0000313" key="3">
    <source>
        <dbReference type="EMBL" id="CAL4782615.1"/>
    </source>
</evidence>
<dbReference type="AlphaFoldDB" id="A0A9P1CQV0"/>
<dbReference type="PROSITE" id="PS51257">
    <property type="entry name" value="PROKAR_LIPOPROTEIN"/>
    <property type="match status" value="1"/>
</dbReference>
<reference evidence="2" key="1">
    <citation type="submission" date="2022-10" db="EMBL/GenBank/DDBJ databases">
        <authorList>
            <person name="Chen Y."/>
            <person name="Dougan E. K."/>
            <person name="Chan C."/>
            <person name="Rhodes N."/>
            <person name="Thang M."/>
        </authorList>
    </citation>
    <scope>NUCLEOTIDE SEQUENCE</scope>
</reference>
<gene>
    <name evidence="2" type="ORF">C1SCF055_LOCUS21883</name>
</gene>
<comment type="caution">
    <text evidence="2">The sequence shown here is derived from an EMBL/GenBank/DDBJ whole genome shotgun (WGS) entry which is preliminary data.</text>
</comment>
<keyword evidence="4" id="KW-1185">Reference proteome</keyword>
<dbReference type="EMBL" id="CAMXCT030002057">
    <property type="protein sequence ID" value="CAL4782615.1"/>
    <property type="molecule type" value="Genomic_DNA"/>
</dbReference>
<accession>A0A9P1CQV0</accession>
<protein>
    <submittedName>
        <fullName evidence="2">Uncharacterized protein</fullName>
    </submittedName>
</protein>
<evidence type="ECO:0000256" key="1">
    <source>
        <dbReference type="SAM" id="MobiDB-lite"/>
    </source>
</evidence>
<feature type="compositionally biased region" description="Polar residues" evidence="1">
    <location>
        <begin position="102"/>
        <end position="111"/>
    </location>
</feature>
<name>A0A9P1CQV0_9DINO</name>
<sequence>MKTTTVGRECTCTVSTFLPVTSMRSWMIGSTSGSCLDLGSMPCRVRHCRMSSSAWTWREWRKLMFWQAVADVDAFAIASAGKSRQEVFPFFNQIDQIFRQSLEAPSTQGRSHTAIPGCERRSWQ</sequence>
<reference evidence="3 4" key="2">
    <citation type="submission" date="2024-05" db="EMBL/GenBank/DDBJ databases">
        <authorList>
            <person name="Chen Y."/>
            <person name="Shah S."/>
            <person name="Dougan E. K."/>
            <person name="Thang M."/>
            <person name="Chan C."/>
        </authorList>
    </citation>
    <scope>NUCLEOTIDE SEQUENCE [LARGE SCALE GENOMIC DNA]</scope>
</reference>
<evidence type="ECO:0000313" key="2">
    <source>
        <dbReference type="EMBL" id="CAI3995303.1"/>
    </source>
</evidence>
<organism evidence="2">
    <name type="scientific">Cladocopium goreaui</name>
    <dbReference type="NCBI Taxonomy" id="2562237"/>
    <lineage>
        <taxon>Eukaryota</taxon>
        <taxon>Sar</taxon>
        <taxon>Alveolata</taxon>
        <taxon>Dinophyceae</taxon>
        <taxon>Suessiales</taxon>
        <taxon>Symbiodiniaceae</taxon>
        <taxon>Cladocopium</taxon>
    </lineage>
</organism>
<dbReference type="Proteomes" id="UP001152797">
    <property type="component" value="Unassembled WGS sequence"/>
</dbReference>
<dbReference type="EMBL" id="CAMXCT010002057">
    <property type="protein sequence ID" value="CAI3995303.1"/>
    <property type="molecule type" value="Genomic_DNA"/>
</dbReference>
<feature type="region of interest" description="Disordered" evidence="1">
    <location>
        <begin position="102"/>
        <end position="124"/>
    </location>
</feature>
<proteinExistence type="predicted"/>
<evidence type="ECO:0000313" key="4">
    <source>
        <dbReference type="Proteomes" id="UP001152797"/>
    </source>
</evidence>
<dbReference type="EMBL" id="CAMXCT020002057">
    <property type="protein sequence ID" value="CAL1148678.1"/>
    <property type="molecule type" value="Genomic_DNA"/>
</dbReference>